<feature type="compositionally biased region" description="Polar residues" evidence="1">
    <location>
        <begin position="81"/>
        <end position="90"/>
    </location>
</feature>
<evidence type="ECO:0000313" key="4">
    <source>
        <dbReference type="Proteomes" id="UP000253562"/>
    </source>
</evidence>
<keyword evidence="2" id="KW-1133">Transmembrane helix</keyword>
<organism evidence="3 4">
    <name type="scientific">Bremerella cremea</name>
    <dbReference type="NCBI Taxonomy" id="1031537"/>
    <lineage>
        <taxon>Bacteria</taxon>
        <taxon>Pseudomonadati</taxon>
        <taxon>Planctomycetota</taxon>
        <taxon>Planctomycetia</taxon>
        <taxon>Pirellulales</taxon>
        <taxon>Pirellulaceae</taxon>
        <taxon>Bremerella</taxon>
    </lineage>
</organism>
<proteinExistence type="predicted"/>
<comment type="caution">
    <text evidence="3">The sequence shown here is derived from an EMBL/GenBank/DDBJ whole genome shotgun (WGS) entry which is preliminary data.</text>
</comment>
<evidence type="ECO:0000256" key="1">
    <source>
        <dbReference type="SAM" id="MobiDB-lite"/>
    </source>
</evidence>
<dbReference type="AlphaFoldDB" id="A0A368KLJ8"/>
<evidence type="ECO:0000256" key="2">
    <source>
        <dbReference type="SAM" id="Phobius"/>
    </source>
</evidence>
<evidence type="ECO:0000313" key="3">
    <source>
        <dbReference type="EMBL" id="RCS42088.1"/>
    </source>
</evidence>
<reference evidence="3 4" key="1">
    <citation type="submission" date="2018-07" db="EMBL/GenBank/DDBJ databases">
        <title>Comparative genomes isolates from brazilian mangrove.</title>
        <authorList>
            <person name="De Araujo J.E."/>
            <person name="Taketani R.G."/>
            <person name="Silva M.C.P."/>
            <person name="Lourenco M.V."/>
            <person name="Oliveira V.M."/>
            <person name="Andreote F.D."/>
        </authorList>
    </citation>
    <scope>NUCLEOTIDE SEQUENCE [LARGE SCALE GENOMIC DNA]</scope>
    <source>
        <strain evidence="3 4">HEX PRIS-MGV</strain>
    </source>
</reference>
<dbReference type="NCBIfam" id="TIGR02532">
    <property type="entry name" value="IV_pilin_GFxxxE"/>
    <property type="match status" value="1"/>
</dbReference>
<gene>
    <name evidence="3" type="ORF">DTL42_19865</name>
</gene>
<feature type="transmembrane region" description="Helical" evidence="2">
    <location>
        <begin position="20"/>
        <end position="40"/>
    </location>
</feature>
<protein>
    <submittedName>
        <fullName evidence="3">Type II secretion system protein</fullName>
    </submittedName>
</protein>
<keyword evidence="2" id="KW-0812">Transmembrane</keyword>
<accession>A0A368KLJ8</accession>
<keyword evidence="2" id="KW-0472">Membrane</keyword>
<dbReference type="EMBL" id="QPEX01000044">
    <property type="protein sequence ID" value="RCS42088.1"/>
    <property type="molecule type" value="Genomic_DNA"/>
</dbReference>
<sequence>MLLPQSIPPSLTRPQGFSMMEAIVAMMIVAIAGSVLLLGVEATLESSVEQEEVVVADGIARQLLDEIQGQNWVDPELRGSPYQTSLSASADESRGPGRLYFDDTDDYNDYVSTPPVDIRGEMITSADTSGDILPDAFRPSSSKLINWRCEVEVAYVKETDHATKQPDNSPTNYRVIICRVFHQDFDNTWRQVVQRDRIISYLPAQ</sequence>
<dbReference type="InterPro" id="IPR012902">
    <property type="entry name" value="N_methyl_site"/>
</dbReference>
<name>A0A368KLJ8_9BACT</name>
<feature type="region of interest" description="Disordered" evidence="1">
    <location>
        <begin position="74"/>
        <end position="95"/>
    </location>
</feature>
<dbReference type="Proteomes" id="UP000253562">
    <property type="component" value="Unassembled WGS sequence"/>
</dbReference>